<dbReference type="RefSeq" id="XP_037220091.1">
    <property type="nucleotide sequence ID" value="XM_037364447.1"/>
</dbReference>
<evidence type="ECO:0008006" key="6">
    <source>
        <dbReference type="Google" id="ProtNLM"/>
    </source>
</evidence>
<comment type="pathway">
    <text evidence="1">Mycotoxin biosynthesis.</text>
</comment>
<comment type="caution">
    <text evidence="4">The sequence shown here is derived from an EMBL/GenBank/DDBJ whole genome shotgun (WGS) entry which is preliminary data.</text>
</comment>
<sequence length="254" mass="29009">MPKMAHAYAKLPEIDSCEGMLPQGRGRDSRLQTFGARNYLFWVAFITSFLVNIRFAWLQYFSTPLALDVQFGLYSPAQSAIKHELVKFSRGINEDVQIYERQPSKAVDDAWAALYAHAEIRIPKSEAAKLPNATWPIHNDPGYYLISLEVFHQLHCLDMIRQQLHPGHGYPHIPNTHIRHCIGAIRQALMCHGDTTAVVMQWSEEAAEAIEVDDIVHHCRDYGAIQGWAKMNRMRSPRPNLTIYVEPELDIASF</sequence>
<reference evidence="4" key="1">
    <citation type="submission" date="2020-05" db="EMBL/GenBank/DDBJ databases">
        <title>Mycena genomes resolve the evolution of fungal bioluminescence.</title>
        <authorList>
            <person name="Tsai I.J."/>
        </authorList>
    </citation>
    <scope>NUCLEOTIDE SEQUENCE</scope>
    <source>
        <strain evidence="4">171206Taipei</strain>
    </source>
</reference>
<keyword evidence="3" id="KW-0812">Transmembrane</keyword>
<keyword evidence="3" id="KW-1133">Transmembrane helix</keyword>
<dbReference type="Pfam" id="PF11807">
    <property type="entry name" value="UstYa"/>
    <property type="match status" value="1"/>
</dbReference>
<dbReference type="InterPro" id="IPR021765">
    <property type="entry name" value="UstYa-like"/>
</dbReference>
<dbReference type="OrthoDB" id="3687641at2759"/>
<name>A0A8H6SMG0_9AGAR</name>
<dbReference type="GO" id="GO:0043386">
    <property type="term" value="P:mycotoxin biosynthetic process"/>
    <property type="evidence" value="ECO:0007669"/>
    <property type="project" value="InterPro"/>
</dbReference>
<dbReference type="GeneID" id="59346963"/>
<evidence type="ECO:0000256" key="3">
    <source>
        <dbReference type="SAM" id="Phobius"/>
    </source>
</evidence>
<dbReference type="PANTHER" id="PTHR33365">
    <property type="entry name" value="YALI0B05434P"/>
    <property type="match status" value="1"/>
</dbReference>
<organism evidence="4 5">
    <name type="scientific">Mycena indigotica</name>
    <dbReference type="NCBI Taxonomy" id="2126181"/>
    <lineage>
        <taxon>Eukaryota</taxon>
        <taxon>Fungi</taxon>
        <taxon>Dikarya</taxon>
        <taxon>Basidiomycota</taxon>
        <taxon>Agaricomycotina</taxon>
        <taxon>Agaricomycetes</taxon>
        <taxon>Agaricomycetidae</taxon>
        <taxon>Agaricales</taxon>
        <taxon>Marasmiineae</taxon>
        <taxon>Mycenaceae</taxon>
        <taxon>Mycena</taxon>
    </lineage>
</organism>
<accession>A0A8H6SMG0</accession>
<dbReference type="EMBL" id="JACAZF010000006">
    <property type="protein sequence ID" value="KAF7302091.1"/>
    <property type="molecule type" value="Genomic_DNA"/>
</dbReference>
<comment type="similarity">
    <text evidence="2">Belongs to the ustYa family.</text>
</comment>
<evidence type="ECO:0000256" key="2">
    <source>
        <dbReference type="ARBA" id="ARBA00035112"/>
    </source>
</evidence>
<keyword evidence="3" id="KW-0472">Membrane</keyword>
<evidence type="ECO:0000313" key="5">
    <source>
        <dbReference type="Proteomes" id="UP000636479"/>
    </source>
</evidence>
<dbReference type="PANTHER" id="PTHR33365:SF4">
    <property type="entry name" value="CYCLOCHLOROTINE BIOSYNTHESIS PROTEIN O"/>
    <property type="match status" value="1"/>
</dbReference>
<proteinExistence type="inferred from homology"/>
<feature type="transmembrane region" description="Helical" evidence="3">
    <location>
        <begin position="39"/>
        <end position="57"/>
    </location>
</feature>
<dbReference type="Proteomes" id="UP000636479">
    <property type="component" value="Unassembled WGS sequence"/>
</dbReference>
<keyword evidence="5" id="KW-1185">Reference proteome</keyword>
<protein>
    <recommendedName>
        <fullName evidence="6">Cyclochlorotine biosynthesis protein O</fullName>
    </recommendedName>
</protein>
<gene>
    <name evidence="4" type="ORF">MIND_00775800</name>
</gene>
<evidence type="ECO:0000313" key="4">
    <source>
        <dbReference type="EMBL" id="KAF7302091.1"/>
    </source>
</evidence>
<evidence type="ECO:0000256" key="1">
    <source>
        <dbReference type="ARBA" id="ARBA00004685"/>
    </source>
</evidence>
<dbReference type="AlphaFoldDB" id="A0A8H6SMG0"/>